<sequence>MKVQVKKFSTHQTAKVFAILVAVTSLIIIIPFSLLSMLMPSPVDASGNEITSGSFGVVFLIMPIFQGMMGYIMMRIGLWVYNKIAPSTGGIEFELEEIKS</sequence>
<dbReference type="AlphaFoldDB" id="A0A9E8KRG5"/>
<dbReference type="RefSeq" id="WP_251812024.1">
    <property type="nucleotide sequence ID" value="NZ_CP101527.1"/>
</dbReference>
<dbReference type="Proteomes" id="UP001164472">
    <property type="component" value="Chromosome"/>
</dbReference>
<dbReference type="EMBL" id="CP101527">
    <property type="protein sequence ID" value="UZW76340.1"/>
    <property type="molecule type" value="Genomic_DNA"/>
</dbReference>
<organism evidence="2 3">
    <name type="scientific">Alkalimarinus sediminis</name>
    <dbReference type="NCBI Taxonomy" id="1632866"/>
    <lineage>
        <taxon>Bacteria</taxon>
        <taxon>Pseudomonadati</taxon>
        <taxon>Pseudomonadota</taxon>
        <taxon>Gammaproteobacteria</taxon>
        <taxon>Alteromonadales</taxon>
        <taxon>Alteromonadaceae</taxon>
        <taxon>Alkalimarinus</taxon>
    </lineage>
</organism>
<dbReference type="KEGG" id="asem:NNL22_07075"/>
<feature type="transmembrane region" description="Helical" evidence="1">
    <location>
        <begin position="55"/>
        <end position="74"/>
    </location>
</feature>
<evidence type="ECO:0008006" key="4">
    <source>
        <dbReference type="Google" id="ProtNLM"/>
    </source>
</evidence>
<feature type="transmembrane region" description="Helical" evidence="1">
    <location>
        <begin position="16"/>
        <end position="35"/>
    </location>
</feature>
<keyword evidence="1" id="KW-0472">Membrane</keyword>
<proteinExistence type="predicted"/>
<protein>
    <recommendedName>
        <fullName evidence="4">DUF3566 domain-containing protein</fullName>
    </recommendedName>
</protein>
<accession>A0A9E8KRG5</accession>
<keyword evidence="1" id="KW-0812">Transmembrane</keyword>
<keyword evidence="1" id="KW-1133">Transmembrane helix</keyword>
<keyword evidence="3" id="KW-1185">Reference proteome</keyword>
<evidence type="ECO:0000313" key="2">
    <source>
        <dbReference type="EMBL" id="UZW76340.1"/>
    </source>
</evidence>
<evidence type="ECO:0000313" key="3">
    <source>
        <dbReference type="Proteomes" id="UP001164472"/>
    </source>
</evidence>
<name>A0A9E8KRG5_9ALTE</name>
<evidence type="ECO:0000256" key="1">
    <source>
        <dbReference type="SAM" id="Phobius"/>
    </source>
</evidence>
<reference evidence="2" key="1">
    <citation type="submission" date="2022-07" db="EMBL/GenBank/DDBJ databases">
        <title>Alkalimarinus sp. nov., isolated from gut of a Alitta virens.</title>
        <authorList>
            <person name="Yang A.I."/>
            <person name="Shin N.-R."/>
        </authorList>
    </citation>
    <scope>NUCLEOTIDE SEQUENCE</scope>
    <source>
        <strain evidence="2">FA028</strain>
    </source>
</reference>
<gene>
    <name evidence="2" type="ORF">NNL22_07075</name>
</gene>